<dbReference type="Proteomes" id="UP001732700">
    <property type="component" value="Chromosome 6A"/>
</dbReference>
<reference evidence="1" key="1">
    <citation type="submission" date="2021-05" db="EMBL/GenBank/DDBJ databases">
        <authorList>
            <person name="Scholz U."/>
            <person name="Mascher M."/>
            <person name="Fiebig A."/>
        </authorList>
    </citation>
    <scope>NUCLEOTIDE SEQUENCE [LARGE SCALE GENOMIC DNA]</scope>
</reference>
<proteinExistence type="predicted"/>
<dbReference type="EnsemblPlants" id="AVESA.00010b.r2.6AG1046700.2">
    <property type="protein sequence ID" value="AVESA.00010b.r2.6AG1046700.2.CDS"/>
    <property type="gene ID" value="AVESA.00010b.r2.6AG1046700"/>
</dbReference>
<evidence type="ECO:0000313" key="2">
    <source>
        <dbReference type="Proteomes" id="UP001732700"/>
    </source>
</evidence>
<organism evidence="1 2">
    <name type="scientific">Avena sativa</name>
    <name type="common">Oat</name>
    <dbReference type="NCBI Taxonomy" id="4498"/>
    <lineage>
        <taxon>Eukaryota</taxon>
        <taxon>Viridiplantae</taxon>
        <taxon>Streptophyta</taxon>
        <taxon>Embryophyta</taxon>
        <taxon>Tracheophyta</taxon>
        <taxon>Spermatophyta</taxon>
        <taxon>Magnoliopsida</taxon>
        <taxon>Liliopsida</taxon>
        <taxon>Poales</taxon>
        <taxon>Poaceae</taxon>
        <taxon>BOP clade</taxon>
        <taxon>Pooideae</taxon>
        <taxon>Poodae</taxon>
        <taxon>Poeae</taxon>
        <taxon>Poeae Chloroplast Group 1 (Aveneae type)</taxon>
        <taxon>Aveninae</taxon>
        <taxon>Avena</taxon>
    </lineage>
</organism>
<reference evidence="1" key="2">
    <citation type="submission" date="2025-09" db="UniProtKB">
        <authorList>
            <consortium name="EnsemblPlants"/>
        </authorList>
    </citation>
    <scope>IDENTIFICATION</scope>
</reference>
<evidence type="ECO:0000313" key="1">
    <source>
        <dbReference type="EnsemblPlants" id="AVESA.00010b.r2.6AG1046700.2.CDS"/>
    </source>
</evidence>
<protein>
    <submittedName>
        <fullName evidence="1">Uncharacterized protein</fullName>
    </submittedName>
</protein>
<keyword evidence="2" id="KW-1185">Reference proteome</keyword>
<sequence>MLSVSSLCTTLCSFGAANLFDAMSDRADNERNMKTAMAGGKDFISALPDDVLGYLLSFLPSRNAVWTCVLAKRWRTLWKSVPALRIKDDRQGWHDDEDPFGLEHRPEEFANADELEYNSRMFTFVNELLRLRDPTPLNVCEIFSSYADMTKNDEDEAFQRIEPWIQYALSHKVQVLDVYADSRTTDLAPVSSHLKRVELTSVQLEGSLDFSSCPVLDVLEMSDCTISGSILSQSLRHLEIEDGSFDYGIRSRISTPNLISLKLDQDYGLPPLLDSMPSLVTASVGESTENELQNVEESFSVVLEGLSSATNLELTTPFYQNSVFRMDLKWCPMFSKLKTLLVNEWCMAANFTGLVYLLQHSPILEMLTLDLDMPKYELQEYRLIKTIESCNSKEQGYNSRDQSLLSKHLKVVKIICGKKDGEKVERILKILCTHGVPSEQIDIQ</sequence>
<accession>A0ACD5YY32</accession>
<name>A0ACD5YY32_AVESA</name>